<organism evidence="1 2">
    <name type="scientific">Dendrobium nobile</name>
    <name type="common">Orchid</name>
    <dbReference type="NCBI Taxonomy" id="94219"/>
    <lineage>
        <taxon>Eukaryota</taxon>
        <taxon>Viridiplantae</taxon>
        <taxon>Streptophyta</taxon>
        <taxon>Embryophyta</taxon>
        <taxon>Tracheophyta</taxon>
        <taxon>Spermatophyta</taxon>
        <taxon>Magnoliopsida</taxon>
        <taxon>Liliopsida</taxon>
        <taxon>Asparagales</taxon>
        <taxon>Orchidaceae</taxon>
        <taxon>Epidendroideae</taxon>
        <taxon>Malaxideae</taxon>
        <taxon>Dendrobiinae</taxon>
        <taxon>Dendrobium</taxon>
    </lineage>
</organism>
<gene>
    <name evidence="1" type="ORF">KFK09_014684</name>
</gene>
<sequence length="91" mass="10108">MSPSSLNSDITKTFKCLTNGPQSRDSISVIHPTTSHLPLISHLFTGHALQKSINRLLLSLEKGHRSKRSEIALPTSLLFNHRLSLIHRTTA</sequence>
<accession>A0A8T3B540</accession>
<dbReference type="EMBL" id="JAGYWB010000011">
    <property type="protein sequence ID" value="KAI0503743.1"/>
    <property type="molecule type" value="Genomic_DNA"/>
</dbReference>
<dbReference type="Proteomes" id="UP000829196">
    <property type="component" value="Unassembled WGS sequence"/>
</dbReference>
<name>A0A8T3B540_DENNO</name>
<proteinExistence type="predicted"/>
<keyword evidence="2" id="KW-1185">Reference proteome</keyword>
<evidence type="ECO:0000313" key="1">
    <source>
        <dbReference type="EMBL" id="KAI0503743.1"/>
    </source>
</evidence>
<evidence type="ECO:0000313" key="2">
    <source>
        <dbReference type="Proteomes" id="UP000829196"/>
    </source>
</evidence>
<protein>
    <submittedName>
        <fullName evidence="1">Uncharacterized protein</fullName>
    </submittedName>
</protein>
<comment type="caution">
    <text evidence="1">The sequence shown here is derived from an EMBL/GenBank/DDBJ whole genome shotgun (WGS) entry which is preliminary data.</text>
</comment>
<reference evidence="1" key="1">
    <citation type="journal article" date="2022" name="Front. Genet.">
        <title>Chromosome-Scale Assembly of the Dendrobium nobile Genome Provides Insights Into the Molecular Mechanism of the Biosynthesis of the Medicinal Active Ingredient of Dendrobium.</title>
        <authorList>
            <person name="Xu Q."/>
            <person name="Niu S.-C."/>
            <person name="Li K.-L."/>
            <person name="Zheng P.-J."/>
            <person name="Zhang X.-J."/>
            <person name="Jia Y."/>
            <person name="Liu Y."/>
            <person name="Niu Y.-X."/>
            <person name="Yu L.-H."/>
            <person name="Chen D.-F."/>
            <person name="Zhang G.-Q."/>
        </authorList>
    </citation>
    <scope>NUCLEOTIDE SEQUENCE</scope>
    <source>
        <tissue evidence="1">Leaf</tissue>
    </source>
</reference>
<dbReference type="AlphaFoldDB" id="A0A8T3B540"/>